<accession>A9URM5</accession>
<dbReference type="eggNOG" id="KOG4177">
    <property type="taxonomic scope" value="Eukaryota"/>
</dbReference>
<keyword evidence="4" id="KW-1133">Transmembrane helix</keyword>
<dbReference type="Gene3D" id="1.25.40.20">
    <property type="entry name" value="Ankyrin repeat-containing domain"/>
    <property type="match status" value="1"/>
</dbReference>
<dbReference type="InterPro" id="IPR002110">
    <property type="entry name" value="Ankyrin_rpt"/>
</dbReference>
<reference evidence="5 6" key="1">
    <citation type="journal article" date="2008" name="Nature">
        <title>The genome of the choanoflagellate Monosiga brevicollis and the origin of metazoans.</title>
        <authorList>
            <consortium name="JGI Sequencing"/>
            <person name="King N."/>
            <person name="Westbrook M.J."/>
            <person name="Young S.L."/>
            <person name="Kuo A."/>
            <person name="Abedin M."/>
            <person name="Chapman J."/>
            <person name="Fairclough S."/>
            <person name="Hellsten U."/>
            <person name="Isogai Y."/>
            <person name="Letunic I."/>
            <person name="Marr M."/>
            <person name="Pincus D."/>
            <person name="Putnam N."/>
            <person name="Rokas A."/>
            <person name="Wright K.J."/>
            <person name="Zuzow R."/>
            <person name="Dirks W."/>
            <person name="Good M."/>
            <person name="Goodstein D."/>
            <person name="Lemons D."/>
            <person name="Li W."/>
            <person name="Lyons J.B."/>
            <person name="Morris A."/>
            <person name="Nichols S."/>
            <person name="Richter D.J."/>
            <person name="Salamov A."/>
            <person name="Bork P."/>
            <person name="Lim W.A."/>
            <person name="Manning G."/>
            <person name="Miller W.T."/>
            <person name="McGinnis W."/>
            <person name="Shapiro H."/>
            <person name="Tjian R."/>
            <person name="Grigoriev I.V."/>
            <person name="Rokhsar D."/>
        </authorList>
    </citation>
    <scope>NUCLEOTIDE SEQUENCE [LARGE SCALE GENOMIC DNA]</scope>
    <source>
        <strain evidence="6">MX1 / ATCC 50154</strain>
    </source>
</reference>
<feature type="transmembrane region" description="Helical" evidence="4">
    <location>
        <begin position="103"/>
        <end position="121"/>
    </location>
</feature>
<keyword evidence="2 3" id="KW-0040">ANK repeat</keyword>
<dbReference type="PROSITE" id="PS50088">
    <property type="entry name" value="ANK_REPEAT"/>
    <property type="match status" value="2"/>
</dbReference>
<dbReference type="Proteomes" id="UP000001357">
    <property type="component" value="Unassembled WGS sequence"/>
</dbReference>
<evidence type="ECO:0000313" key="5">
    <source>
        <dbReference type="EMBL" id="EDQ91950.1"/>
    </source>
</evidence>
<evidence type="ECO:0000313" key="6">
    <source>
        <dbReference type="Proteomes" id="UP000001357"/>
    </source>
</evidence>
<protein>
    <submittedName>
        <fullName evidence="5">Uncharacterized protein</fullName>
    </submittedName>
</protein>
<organism evidence="5 6">
    <name type="scientific">Monosiga brevicollis</name>
    <name type="common">Choanoflagellate</name>
    <dbReference type="NCBI Taxonomy" id="81824"/>
    <lineage>
        <taxon>Eukaryota</taxon>
        <taxon>Choanoflagellata</taxon>
        <taxon>Craspedida</taxon>
        <taxon>Salpingoecidae</taxon>
        <taxon>Monosiga</taxon>
    </lineage>
</organism>
<sequence>MSADGEQLSNASDPQNRIGQTPLHLACLYGHVKVEEMLLKHGADATAKDVVSTIGQTPLHLACLYGHVKVEEMLLKHGADAKAKSNVSTVPPSSPFPPMMVHLYHMMMMLMLMLCLCKMLMRRPTAW</sequence>
<evidence type="ECO:0000256" key="1">
    <source>
        <dbReference type="ARBA" id="ARBA00022737"/>
    </source>
</evidence>
<dbReference type="InterPro" id="IPR036770">
    <property type="entry name" value="Ankyrin_rpt-contain_sf"/>
</dbReference>
<dbReference type="PANTHER" id="PTHR24180">
    <property type="entry name" value="CYCLIN-DEPENDENT KINASE INHIBITOR 2C-RELATED"/>
    <property type="match status" value="1"/>
</dbReference>
<dbReference type="AlphaFoldDB" id="A9URM5"/>
<dbReference type="KEGG" id="mbr:MONBRDRAFT_23256"/>
<evidence type="ECO:0000256" key="2">
    <source>
        <dbReference type="ARBA" id="ARBA00023043"/>
    </source>
</evidence>
<feature type="repeat" description="ANK" evidence="3">
    <location>
        <begin position="18"/>
        <end position="50"/>
    </location>
</feature>
<keyword evidence="1" id="KW-0677">Repeat</keyword>
<dbReference type="SMART" id="SM00248">
    <property type="entry name" value="ANK"/>
    <property type="match status" value="2"/>
</dbReference>
<dbReference type="Pfam" id="PF12796">
    <property type="entry name" value="Ank_2"/>
    <property type="match status" value="1"/>
</dbReference>
<evidence type="ECO:0000256" key="3">
    <source>
        <dbReference type="PROSITE-ProRule" id="PRU00023"/>
    </source>
</evidence>
<dbReference type="PRINTS" id="PR01415">
    <property type="entry name" value="ANKYRIN"/>
</dbReference>
<dbReference type="STRING" id="81824.A9URM5"/>
<gene>
    <name evidence="5" type="ORF">MONBRDRAFT_23256</name>
</gene>
<dbReference type="RefSeq" id="XP_001743236.1">
    <property type="nucleotide sequence ID" value="XM_001743184.1"/>
</dbReference>
<name>A9URM5_MONBE</name>
<dbReference type="PROSITE" id="PS50297">
    <property type="entry name" value="ANK_REP_REGION"/>
    <property type="match status" value="2"/>
</dbReference>
<feature type="repeat" description="ANK" evidence="3">
    <location>
        <begin position="54"/>
        <end position="86"/>
    </location>
</feature>
<dbReference type="EMBL" id="CH991544">
    <property type="protein sequence ID" value="EDQ91950.1"/>
    <property type="molecule type" value="Genomic_DNA"/>
</dbReference>
<keyword evidence="4" id="KW-0812">Transmembrane</keyword>
<dbReference type="InterPro" id="IPR051637">
    <property type="entry name" value="Ank_repeat_dom-contain_49"/>
</dbReference>
<proteinExistence type="predicted"/>
<dbReference type="SUPFAM" id="SSF48403">
    <property type="entry name" value="Ankyrin repeat"/>
    <property type="match status" value="1"/>
</dbReference>
<keyword evidence="4" id="KW-0472">Membrane</keyword>
<dbReference type="GeneID" id="5888458"/>
<keyword evidence="6" id="KW-1185">Reference proteome</keyword>
<evidence type="ECO:0000256" key="4">
    <source>
        <dbReference type="SAM" id="Phobius"/>
    </source>
</evidence>
<dbReference type="PANTHER" id="PTHR24180:SF42">
    <property type="entry name" value="FORK-HEAD DOMAIN-CONTAINING PROTEIN"/>
    <property type="match status" value="1"/>
</dbReference>
<dbReference type="InParanoid" id="A9URM5"/>